<evidence type="ECO:0008006" key="4">
    <source>
        <dbReference type="Google" id="ProtNLM"/>
    </source>
</evidence>
<accession>A0ABV0SZW4</accession>
<sequence>MLILCSTKMFVFLHLSVGSKVDWTVLRKTLVFSSSFHDIRYRRGPEWLRFCRLNQGSAASTAVPTPHTQVDVLCKLRRMGHRRHSGIGQLFPHVKYRKSAYPASDRQSGEQLDCVYVQIWISSTAGKQNEGEW</sequence>
<gene>
    <name evidence="2" type="ORF">ILYODFUR_011853</name>
</gene>
<comment type="caution">
    <text evidence="2">The sequence shown here is derived from an EMBL/GenBank/DDBJ whole genome shotgun (WGS) entry which is preliminary data.</text>
</comment>
<dbReference type="EMBL" id="JAHRIQ010012493">
    <property type="protein sequence ID" value="MEQ2224872.1"/>
    <property type="molecule type" value="Genomic_DNA"/>
</dbReference>
<dbReference type="Proteomes" id="UP001482620">
    <property type="component" value="Unassembled WGS sequence"/>
</dbReference>
<feature type="chain" id="PRO_5046003167" description="Secreted protein" evidence="1">
    <location>
        <begin position="19"/>
        <end position="133"/>
    </location>
</feature>
<evidence type="ECO:0000256" key="1">
    <source>
        <dbReference type="SAM" id="SignalP"/>
    </source>
</evidence>
<reference evidence="2 3" key="1">
    <citation type="submission" date="2021-06" db="EMBL/GenBank/DDBJ databases">
        <authorList>
            <person name="Palmer J.M."/>
        </authorList>
    </citation>
    <scope>NUCLEOTIDE SEQUENCE [LARGE SCALE GENOMIC DNA]</scope>
    <source>
        <strain evidence="3">if_2019</strain>
        <tissue evidence="2">Muscle</tissue>
    </source>
</reference>
<proteinExistence type="predicted"/>
<keyword evidence="1" id="KW-0732">Signal</keyword>
<evidence type="ECO:0000313" key="3">
    <source>
        <dbReference type="Proteomes" id="UP001482620"/>
    </source>
</evidence>
<feature type="signal peptide" evidence="1">
    <location>
        <begin position="1"/>
        <end position="18"/>
    </location>
</feature>
<protein>
    <recommendedName>
        <fullName evidence="4">Secreted protein</fullName>
    </recommendedName>
</protein>
<organism evidence="2 3">
    <name type="scientific">Ilyodon furcidens</name>
    <name type="common">goldbreast splitfin</name>
    <dbReference type="NCBI Taxonomy" id="33524"/>
    <lineage>
        <taxon>Eukaryota</taxon>
        <taxon>Metazoa</taxon>
        <taxon>Chordata</taxon>
        <taxon>Craniata</taxon>
        <taxon>Vertebrata</taxon>
        <taxon>Euteleostomi</taxon>
        <taxon>Actinopterygii</taxon>
        <taxon>Neopterygii</taxon>
        <taxon>Teleostei</taxon>
        <taxon>Neoteleostei</taxon>
        <taxon>Acanthomorphata</taxon>
        <taxon>Ovalentaria</taxon>
        <taxon>Atherinomorphae</taxon>
        <taxon>Cyprinodontiformes</taxon>
        <taxon>Goodeidae</taxon>
        <taxon>Ilyodon</taxon>
    </lineage>
</organism>
<name>A0ABV0SZW4_9TELE</name>
<evidence type="ECO:0000313" key="2">
    <source>
        <dbReference type="EMBL" id="MEQ2224872.1"/>
    </source>
</evidence>
<keyword evidence="3" id="KW-1185">Reference proteome</keyword>